<proteinExistence type="predicted"/>
<name>A0AAU9RI52_THLAR</name>
<dbReference type="InterPro" id="IPR046956">
    <property type="entry name" value="RLP23-like"/>
</dbReference>
<protein>
    <recommendedName>
        <fullName evidence="10">Leucine-rich repeat-containing N-terminal plant-type domain-containing protein</fullName>
    </recommendedName>
</protein>
<evidence type="ECO:0000256" key="1">
    <source>
        <dbReference type="ARBA" id="ARBA00004479"/>
    </source>
</evidence>
<keyword evidence="2" id="KW-0812">Transmembrane</keyword>
<reference evidence="8 9" key="1">
    <citation type="submission" date="2022-03" db="EMBL/GenBank/DDBJ databases">
        <authorList>
            <person name="Nunn A."/>
            <person name="Chopra R."/>
            <person name="Nunn A."/>
            <person name="Contreras Garrido A."/>
        </authorList>
    </citation>
    <scope>NUCLEOTIDE SEQUENCE [LARGE SCALE GENOMIC DNA]</scope>
</reference>
<evidence type="ECO:0000256" key="7">
    <source>
        <dbReference type="ARBA" id="ARBA00023180"/>
    </source>
</evidence>
<gene>
    <name evidence="8" type="ORF">TAV2_LOCUS4208</name>
</gene>
<comment type="subcellular location">
    <subcellularLocation>
        <location evidence="1">Membrane</location>
        <topology evidence="1">Single-pass type I membrane protein</topology>
    </subcellularLocation>
</comment>
<keyword evidence="7" id="KW-0325">Glycoprotein</keyword>
<evidence type="ECO:0000313" key="8">
    <source>
        <dbReference type="EMBL" id="CAH2040831.1"/>
    </source>
</evidence>
<sequence length="141" mass="15957">MLASADPSAYPKMETWKLKSEYGDCCLWNGIECDMDTSHVIGLDISSNFIYGSINTSSNLFRLVHLQRLNLADNNFNYSEIPSAIGNLSRLAYVYLSKSKFYGEFPRVIFLLPNFQVLSASQNLYLSGYLAELHNRSPLKV</sequence>
<dbReference type="GO" id="GO:0016020">
    <property type="term" value="C:membrane"/>
    <property type="evidence" value="ECO:0007669"/>
    <property type="project" value="UniProtKB-SubCell"/>
</dbReference>
<evidence type="ECO:0000256" key="5">
    <source>
        <dbReference type="ARBA" id="ARBA00023136"/>
    </source>
</evidence>
<evidence type="ECO:0000256" key="4">
    <source>
        <dbReference type="ARBA" id="ARBA00022989"/>
    </source>
</evidence>
<dbReference type="Pfam" id="PF00560">
    <property type="entry name" value="LRR_1"/>
    <property type="match status" value="1"/>
</dbReference>
<accession>A0AAU9RI52</accession>
<keyword evidence="9" id="KW-1185">Reference proteome</keyword>
<keyword evidence="4" id="KW-1133">Transmembrane helix</keyword>
<dbReference type="SUPFAM" id="SSF52058">
    <property type="entry name" value="L domain-like"/>
    <property type="match status" value="1"/>
</dbReference>
<dbReference type="AlphaFoldDB" id="A0AAU9RI52"/>
<dbReference type="Proteomes" id="UP000836841">
    <property type="component" value="Unassembled WGS sequence"/>
</dbReference>
<evidence type="ECO:0000256" key="2">
    <source>
        <dbReference type="ARBA" id="ARBA00022692"/>
    </source>
</evidence>
<evidence type="ECO:0000313" key="9">
    <source>
        <dbReference type="Proteomes" id="UP000836841"/>
    </source>
</evidence>
<dbReference type="InterPro" id="IPR032675">
    <property type="entry name" value="LRR_dom_sf"/>
</dbReference>
<dbReference type="PANTHER" id="PTHR48061">
    <property type="entry name" value="LEUCINE-RICH REPEAT RECEPTOR PROTEIN KINASE EMS1-LIKE-RELATED"/>
    <property type="match status" value="1"/>
</dbReference>
<dbReference type="Gene3D" id="3.80.10.10">
    <property type="entry name" value="Ribonuclease Inhibitor"/>
    <property type="match status" value="1"/>
</dbReference>
<comment type="caution">
    <text evidence="8">The sequence shown here is derived from an EMBL/GenBank/DDBJ whole genome shotgun (WGS) entry which is preliminary data.</text>
</comment>
<evidence type="ECO:0000256" key="6">
    <source>
        <dbReference type="ARBA" id="ARBA00023170"/>
    </source>
</evidence>
<evidence type="ECO:0008006" key="10">
    <source>
        <dbReference type="Google" id="ProtNLM"/>
    </source>
</evidence>
<organism evidence="8 9">
    <name type="scientific">Thlaspi arvense</name>
    <name type="common">Field penny-cress</name>
    <dbReference type="NCBI Taxonomy" id="13288"/>
    <lineage>
        <taxon>Eukaryota</taxon>
        <taxon>Viridiplantae</taxon>
        <taxon>Streptophyta</taxon>
        <taxon>Embryophyta</taxon>
        <taxon>Tracheophyta</taxon>
        <taxon>Spermatophyta</taxon>
        <taxon>Magnoliopsida</taxon>
        <taxon>eudicotyledons</taxon>
        <taxon>Gunneridae</taxon>
        <taxon>Pentapetalae</taxon>
        <taxon>rosids</taxon>
        <taxon>malvids</taxon>
        <taxon>Brassicales</taxon>
        <taxon>Brassicaceae</taxon>
        <taxon>Thlaspideae</taxon>
        <taxon>Thlaspi</taxon>
    </lineage>
</organism>
<dbReference type="PANTHER" id="PTHR48061:SF12">
    <property type="entry name" value="DISEASE RESISTANCE LIKE PROTEIN"/>
    <property type="match status" value="1"/>
</dbReference>
<evidence type="ECO:0000256" key="3">
    <source>
        <dbReference type="ARBA" id="ARBA00022729"/>
    </source>
</evidence>
<keyword evidence="6" id="KW-0675">Receptor</keyword>
<keyword evidence="5" id="KW-0472">Membrane</keyword>
<dbReference type="EMBL" id="CAJVSB020000031">
    <property type="protein sequence ID" value="CAH2040831.1"/>
    <property type="molecule type" value="Genomic_DNA"/>
</dbReference>
<keyword evidence="3" id="KW-0732">Signal</keyword>
<dbReference type="InterPro" id="IPR001611">
    <property type="entry name" value="Leu-rich_rpt"/>
</dbReference>